<feature type="domain" description="Disease resistance R13L4/SHOC-2-like LRR" evidence="10">
    <location>
        <begin position="481"/>
        <end position="583"/>
    </location>
</feature>
<dbReference type="GO" id="GO:0006281">
    <property type="term" value="P:DNA repair"/>
    <property type="evidence" value="ECO:0007669"/>
    <property type="project" value="UniProtKB-KW"/>
</dbReference>
<comment type="caution">
    <text evidence="11">The sequence shown here is derived from an EMBL/GenBank/DDBJ whole genome shotgun (WGS) entry which is preliminary data.</text>
</comment>
<dbReference type="InterPro" id="IPR050216">
    <property type="entry name" value="LRR_domain-containing"/>
</dbReference>
<sequence>MSACRLRIFLMIGLCWIVARASAQEKALTDAELESLVIWYPQEKLRAAPGPGRPNPYVSPTGYENLAELADRNDKTAPVRALRVTIEVLKKGNIGRLAELKDLRILNLEVDSLTATAALWQTVSQLQQLQRLTIHQRFPGFNFLPFSLSLPNSLQQLKLLEQLDIMLPSQEKELTFTTLAGMPALRKLTVWVNGNPAVLPAGVTKLQQLTSLRIQNGQNQLQIPSTLGDLKNLRELDVSYQRIDPKTDWSFLSRLSELETLRLGSTNLTVLPDLRKLTRLETLDLQGNRQLTIPDGTFSDLNTLEKINLDNCYLRQFPMAVVQLGNLKQLTISNNPLGELPSAISSLRQLNVLQANSCQLHKLPESLGELIRLKSLGLSGNQLDTLNFDLGQLSGLVSLSIFNNQLRYLPASIGQLARLDQLNLSGNKLVRLPESIGDLINLTSLSLSMNQLTELPKSLGKLVRLNRLDAGQNQLQRIPTEIGQLWQLRLLTLSDNKLAQLPEGLGKLDSLNSLYLNKNQFTTVPDALFRLKRLRELNLSENKLRSIPAGLGALSNLAFLVLANNQLTTLPVELGKLTKLHQLLLDANPLVQLPETIGNCRELMTFFARNTKLKVLPEGITRLDKLQMIDLSGNELTILPASLGNMIELRNLQLGRTRLLALPESIGRLARLTNLQVGEMEEDTPNENTGLRQLPDSIVYCQELNSLQLTNQPSLDGEDVFTKISKLPKLRNLTLFHCNIDRLPTLDWKNLNLQQLSLMRNRLAELPVEILEAPQLFQIALYDNLLPQPLNTNFSSKDALRLAMSEAGLLSLDKIAKPNRGVATSYVQMAFQKAGQRNWSEAFASFEKAIDYASDTMRIVLYAQRADMHAFRQEYHEAIADYDRSIQLTSQLSKGVAGQTTLKQQFEQPAALALRGRANAKAKLGQLEAASADIELSLQKLDLFKADPQLTSSLLTEQGRYLTLRNKVKEANLSYRKAIEEYEKLPYANPGSKLTVVELNIIVGQPDQARSALQRIDKRELTGGFAILEKYLESSIQVQKSEKPDSEVLKELTTFLASHNERIMGWSFELYENWLSRSNLPTEKQTILRQMTQLAKERLPKMD</sequence>
<dbReference type="SMART" id="SM00028">
    <property type="entry name" value="TPR"/>
    <property type="match status" value="4"/>
</dbReference>
<evidence type="ECO:0000256" key="5">
    <source>
        <dbReference type="ARBA" id="ARBA00022737"/>
    </source>
</evidence>
<evidence type="ECO:0000259" key="10">
    <source>
        <dbReference type="Pfam" id="PF23598"/>
    </source>
</evidence>
<evidence type="ECO:0000256" key="1">
    <source>
        <dbReference type="ARBA" id="ARBA00004286"/>
    </source>
</evidence>
<dbReference type="Proteomes" id="UP000441754">
    <property type="component" value="Unassembled WGS sequence"/>
</dbReference>
<dbReference type="SMART" id="SM00364">
    <property type="entry name" value="LRR_BAC"/>
    <property type="match status" value="11"/>
</dbReference>
<dbReference type="RefSeq" id="WP_154178414.1">
    <property type="nucleotide sequence ID" value="NZ_WJXZ01000014.1"/>
</dbReference>
<gene>
    <name evidence="11" type="ORF">GJJ30_27800</name>
</gene>
<protein>
    <recommendedName>
        <fullName evidence="10">Disease resistance R13L4/SHOC-2-like LRR domain-containing protein</fullName>
    </recommendedName>
</protein>
<evidence type="ECO:0000313" key="12">
    <source>
        <dbReference type="Proteomes" id="UP000441754"/>
    </source>
</evidence>
<evidence type="ECO:0000256" key="8">
    <source>
        <dbReference type="ARBA" id="ARBA00023204"/>
    </source>
</evidence>
<keyword evidence="5" id="KW-0677">Repeat</keyword>
<keyword evidence="7" id="KW-0156">Chromatin regulator</keyword>
<dbReference type="EMBL" id="WJXZ01000014">
    <property type="protein sequence ID" value="MRS65134.1"/>
    <property type="molecule type" value="Genomic_DNA"/>
</dbReference>
<evidence type="ECO:0000256" key="7">
    <source>
        <dbReference type="ARBA" id="ARBA00022853"/>
    </source>
</evidence>
<dbReference type="AlphaFoldDB" id="A0A7K0ETJ4"/>
<dbReference type="PANTHER" id="PTHR48051:SF54">
    <property type="entry name" value="LEUCINE-RICH REPEAT-CONTAINING PROTEIN"/>
    <property type="match status" value="1"/>
</dbReference>
<dbReference type="Gene3D" id="1.25.40.10">
    <property type="entry name" value="Tetratricopeptide repeat domain"/>
    <property type="match status" value="1"/>
</dbReference>
<comment type="subcellular location">
    <subcellularLocation>
        <location evidence="1">Chromosome</location>
    </subcellularLocation>
</comment>
<dbReference type="GO" id="GO:0006325">
    <property type="term" value="P:chromatin organization"/>
    <property type="evidence" value="ECO:0007669"/>
    <property type="project" value="UniProtKB-KW"/>
</dbReference>
<dbReference type="OrthoDB" id="901479at2"/>
<organism evidence="11 12">
    <name type="scientific">Larkinella terrae</name>
    <dbReference type="NCBI Taxonomy" id="2025311"/>
    <lineage>
        <taxon>Bacteria</taxon>
        <taxon>Pseudomonadati</taxon>
        <taxon>Bacteroidota</taxon>
        <taxon>Cytophagia</taxon>
        <taxon>Cytophagales</taxon>
        <taxon>Spirosomataceae</taxon>
        <taxon>Larkinella</taxon>
    </lineage>
</organism>
<evidence type="ECO:0000313" key="11">
    <source>
        <dbReference type="EMBL" id="MRS65134.1"/>
    </source>
</evidence>
<dbReference type="InterPro" id="IPR032675">
    <property type="entry name" value="LRR_dom_sf"/>
</dbReference>
<feature type="chain" id="PRO_5029848925" description="Disease resistance R13L4/SHOC-2-like LRR domain-containing protein" evidence="9">
    <location>
        <begin position="24"/>
        <end position="1103"/>
    </location>
</feature>
<evidence type="ECO:0000256" key="2">
    <source>
        <dbReference type="ARBA" id="ARBA00010999"/>
    </source>
</evidence>
<dbReference type="PANTHER" id="PTHR48051">
    <property type="match status" value="1"/>
</dbReference>
<feature type="signal peptide" evidence="9">
    <location>
        <begin position="1"/>
        <end position="23"/>
    </location>
</feature>
<comment type="similarity">
    <text evidence="2">Belongs to the Tonsoku family.</text>
</comment>
<evidence type="ECO:0000256" key="4">
    <source>
        <dbReference type="ARBA" id="ARBA00022614"/>
    </source>
</evidence>
<evidence type="ECO:0000256" key="9">
    <source>
        <dbReference type="SAM" id="SignalP"/>
    </source>
</evidence>
<keyword evidence="4" id="KW-0433">Leucine-rich repeat</keyword>
<dbReference type="SUPFAM" id="SSF48452">
    <property type="entry name" value="TPR-like"/>
    <property type="match status" value="1"/>
</dbReference>
<keyword evidence="9" id="KW-0732">Signal</keyword>
<dbReference type="Pfam" id="PF13855">
    <property type="entry name" value="LRR_8"/>
    <property type="match status" value="1"/>
</dbReference>
<dbReference type="Pfam" id="PF23598">
    <property type="entry name" value="LRR_14"/>
    <property type="match status" value="2"/>
</dbReference>
<dbReference type="PROSITE" id="PS51450">
    <property type="entry name" value="LRR"/>
    <property type="match status" value="2"/>
</dbReference>
<keyword evidence="12" id="KW-1185">Reference proteome</keyword>
<dbReference type="GO" id="GO:0005737">
    <property type="term" value="C:cytoplasm"/>
    <property type="evidence" value="ECO:0007669"/>
    <property type="project" value="TreeGrafter"/>
</dbReference>
<dbReference type="SUPFAM" id="SSF52058">
    <property type="entry name" value="L domain-like"/>
    <property type="match status" value="1"/>
</dbReference>
<name>A0A7K0ETJ4_9BACT</name>
<dbReference type="InterPro" id="IPR003591">
    <property type="entry name" value="Leu-rich_rpt_typical-subtyp"/>
</dbReference>
<keyword evidence="3" id="KW-0158">Chromosome</keyword>
<evidence type="ECO:0000256" key="3">
    <source>
        <dbReference type="ARBA" id="ARBA00022454"/>
    </source>
</evidence>
<proteinExistence type="inferred from homology"/>
<evidence type="ECO:0000256" key="6">
    <source>
        <dbReference type="ARBA" id="ARBA00022763"/>
    </source>
</evidence>
<accession>A0A7K0ETJ4</accession>
<dbReference type="SUPFAM" id="SSF52047">
    <property type="entry name" value="RNI-like"/>
    <property type="match status" value="2"/>
</dbReference>
<dbReference type="GO" id="GO:0005694">
    <property type="term" value="C:chromosome"/>
    <property type="evidence" value="ECO:0007669"/>
    <property type="project" value="UniProtKB-SubCell"/>
</dbReference>
<dbReference type="InterPro" id="IPR019734">
    <property type="entry name" value="TPR_rpt"/>
</dbReference>
<dbReference type="Gene3D" id="3.80.10.10">
    <property type="entry name" value="Ribonuclease Inhibitor"/>
    <property type="match status" value="6"/>
</dbReference>
<keyword evidence="6" id="KW-0227">DNA damage</keyword>
<dbReference type="SMART" id="SM00369">
    <property type="entry name" value="LRR_TYP"/>
    <property type="match status" value="17"/>
</dbReference>
<dbReference type="Pfam" id="PF00560">
    <property type="entry name" value="LRR_1"/>
    <property type="match status" value="1"/>
</dbReference>
<dbReference type="InterPro" id="IPR001611">
    <property type="entry name" value="Leu-rich_rpt"/>
</dbReference>
<dbReference type="InterPro" id="IPR011990">
    <property type="entry name" value="TPR-like_helical_dom_sf"/>
</dbReference>
<keyword evidence="8" id="KW-0234">DNA repair</keyword>
<dbReference type="InterPro" id="IPR055414">
    <property type="entry name" value="LRR_R13L4/SHOC2-like"/>
</dbReference>
<reference evidence="11 12" key="1">
    <citation type="journal article" date="2018" name="Antonie Van Leeuwenhoek">
        <title>Larkinella terrae sp. nov., isolated from soil on Jeju Island, South Korea.</title>
        <authorList>
            <person name="Ten L.N."/>
            <person name="Jeon J."/>
            <person name="Park S.J."/>
            <person name="Park S."/>
            <person name="Lee S.Y."/>
            <person name="Kim M.K."/>
            <person name="Jung H.Y."/>
        </authorList>
    </citation>
    <scope>NUCLEOTIDE SEQUENCE [LARGE SCALE GENOMIC DNA]</scope>
    <source>
        <strain evidence="11 12">KCTC 52001</strain>
    </source>
</reference>
<feature type="domain" description="Disease resistance R13L4/SHOC-2-like LRR" evidence="10">
    <location>
        <begin position="365"/>
        <end position="469"/>
    </location>
</feature>